<comment type="similarity">
    <text evidence="5">Belongs to the bacterial ribosomal protein bL25 family. CTC subfamily.</text>
</comment>
<comment type="function">
    <text evidence="5">This is one of the proteins that binds to the 5S RNA in the ribosome where it forms part of the central protuberance.</text>
</comment>
<keyword evidence="2 5" id="KW-0694">RNA-binding</keyword>
<dbReference type="GO" id="GO:0008097">
    <property type="term" value="F:5S rRNA binding"/>
    <property type="evidence" value="ECO:0007669"/>
    <property type="project" value="InterPro"/>
</dbReference>
<feature type="domain" description="Large ribosomal subunit protein bL25 beta" evidence="7">
    <location>
        <begin position="99"/>
        <end position="179"/>
    </location>
</feature>
<reference evidence="8" key="2">
    <citation type="journal article" date="2021" name="PeerJ">
        <title>Extensive microbial diversity within the chicken gut microbiome revealed by metagenomics and culture.</title>
        <authorList>
            <person name="Gilroy R."/>
            <person name="Ravi A."/>
            <person name="Getino M."/>
            <person name="Pursley I."/>
            <person name="Horton D.L."/>
            <person name="Alikhan N.F."/>
            <person name="Baker D."/>
            <person name="Gharbi K."/>
            <person name="Hall N."/>
            <person name="Watson M."/>
            <person name="Adriaenssens E.M."/>
            <person name="Foster-Nyarko E."/>
            <person name="Jarju S."/>
            <person name="Secka A."/>
            <person name="Antonio M."/>
            <person name="Oren A."/>
            <person name="Chaudhuri R.R."/>
            <person name="La Ragione R."/>
            <person name="Hildebrand F."/>
            <person name="Pallen M.J."/>
        </authorList>
    </citation>
    <scope>NUCLEOTIDE SEQUENCE</scope>
    <source>
        <strain evidence="8">2889</strain>
    </source>
</reference>
<organism evidence="8 9">
    <name type="scientific">Candidatus Pullibacteroides excrementavium</name>
    <dbReference type="NCBI Taxonomy" id="2840905"/>
    <lineage>
        <taxon>Bacteria</taxon>
        <taxon>Pseudomonadati</taxon>
        <taxon>Bacteroidota</taxon>
        <taxon>Bacteroidia</taxon>
        <taxon>Bacteroidales</taxon>
        <taxon>Candidatus Pullibacteroides</taxon>
    </lineage>
</organism>
<dbReference type="PANTHER" id="PTHR33284">
    <property type="entry name" value="RIBOSOMAL PROTEIN L25/GLN-TRNA SYNTHETASE, ANTI-CODON-BINDING DOMAIN-CONTAINING PROTEIN"/>
    <property type="match status" value="1"/>
</dbReference>
<dbReference type="InterPro" id="IPR011035">
    <property type="entry name" value="Ribosomal_bL25/Gln-tRNA_synth"/>
</dbReference>
<keyword evidence="4 5" id="KW-0687">Ribonucleoprotein</keyword>
<dbReference type="PANTHER" id="PTHR33284:SF1">
    <property type="entry name" value="RIBOSOMAL PROTEIN L25_GLN-TRNA SYNTHETASE, ANTI-CODON-BINDING DOMAIN-CONTAINING PROTEIN"/>
    <property type="match status" value="1"/>
</dbReference>
<dbReference type="GO" id="GO:0006412">
    <property type="term" value="P:translation"/>
    <property type="evidence" value="ECO:0007669"/>
    <property type="project" value="UniProtKB-UniRule"/>
</dbReference>
<comment type="subunit">
    <text evidence="5">Part of the 50S ribosomal subunit; part of the 5S rRNA/L5/L18/L25 subcomplex. Contacts the 5S rRNA. Binds to the 5S rRNA independently of L5 and L18.</text>
</comment>
<evidence type="ECO:0000256" key="4">
    <source>
        <dbReference type="ARBA" id="ARBA00023274"/>
    </source>
</evidence>
<keyword evidence="1 5" id="KW-0699">rRNA-binding</keyword>
<evidence type="ECO:0000256" key="1">
    <source>
        <dbReference type="ARBA" id="ARBA00022730"/>
    </source>
</evidence>
<name>A0A9D9H0J2_9BACT</name>
<evidence type="ECO:0000313" key="9">
    <source>
        <dbReference type="Proteomes" id="UP000823612"/>
    </source>
</evidence>
<dbReference type="Gene3D" id="2.170.120.20">
    <property type="entry name" value="Ribosomal protein L25, beta domain"/>
    <property type="match status" value="1"/>
</dbReference>
<dbReference type="Proteomes" id="UP000823612">
    <property type="component" value="Unassembled WGS sequence"/>
</dbReference>
<protein>
    <recommendedName>
        <fullName evidence="5">Large ribosomal subunit protein bL25</fullName>
    </recommendedName>
    <alternativeName>
        <fullName evidence="5">General stress protein CTC</fullName>
    </alternativeName>
</protein>
<dbReference type="InterPro" id="IPR020057">
    <property type="entry name" value="Ribosomal_bL25_b-dom"/>
</dbReference>
<dbReference type="EMBL" id="JADIMZ010000013">
    <property type="protein sequence ID" value="MBO8431871.1"/>
    <property type="molecule type" value="Genomic_DNA"/>
</dbReference>
<keyword evidence="3 5" id="KW-0689">Ribosomal protein</keyword>
<evidence type="ECO:0000256" key="3">
    <source>
        <dbReference type="ARBA" id="ARBA00022980"/>
    </source>
</evidence>
<evidence type="ECO:0000259" key="7">
    <source>
        <dbReference type="Pfam" id="PF14693"/>
    </source>
</evidence>
<dbReference type="NCBIfam" id="TIGR00731">
    <property type="entry name" value="bL25_bact_ctc"/>
    <property type="match status" value="1"/>
</dbReference>
<dbReference type="Gene3D" id="2.40.240.10">
    <property type="entry name" value="Ribosomal Protein L25, Chain P"/>
    <property type="match status" value="1"/>
</dbReference>
<evidence type="ECO:0000313" key="8">
    <source>
        <dbReference type="EMBL" id="MBO8431871.1"/>
    </source>
</evidence>
<dbReference type="InterPro" id="IPR020930">
    <property type="entry name" value="Ribosomal_uL5_bac-type"/>
</dbReference>
<dbReference type="InterPro" id="IPR020056">
    <property type="entry name" value="Rbsml_bL25/Gln-tRNA_synth_N"/>
</dbReference>
<dbReference type="InterPro" id="IPR037121">
    <property type="entry name" value="Ribosomal_bL25_C"/>
</dbReference>
<dbReference type="Pfam" id="PF01386">
    <property type="entry name" value="Ribosomal_L25p"/>
    <property type="match status" value="1"/>
</dbReference>
<dbReference type="CDD" id="cd00495">
    <property type="entry name" value="Ribosomal_L25_TL5_CTC"/>
    <property type="match status" value="1"/>
</dbReference>
<dbReference type="GO" id="GO:0022625">
    <property type="term" value="C:cytosolic large ribosomal subunit"/>
    <property type="evidence" value="ECO:0007669"/>
    <property type="project" value="TreeGrafter"/>
</dbReference>
<reference evidence="8" key="1">
    <citation type="submission" date="2020-10" db="EMBL/GenBank/DDBJ databases">
        <authorList>
            <person name="Gilroy R."/>
        </authorList>
    </citation>
    <scope>NUCLEOTIDE SEQUENCE</scope>
    <source>
        <strain evidence="8">2889</strain>
    </source>
</reference>
<evidence type="ECO:0000256" key="5">
    <source>
        <dbReference type="HAMAP-Rule" id="MF_01334"/>
    </source>
</evidence>
<feature type="domain" description="Large ribosomal subunit protein bL25 L25" evidence="6">
    <location>
        <begin position="7"/>
        <end position="90"/>
    </location>
</feature>
<proteinExistence type="inferred from homology"/>
<dbReference type="InterPro" id="IPR029751">
    <property type="entry name" value="Ribosomal_L25_dom"/>
</dbReference>
<evidence type="ECO:0000256" key="2">
    <source>
        <dbReference type="ARBA" id="ARBA00022884"/>
    </source>
</evidence>
<dbReference type="AlphaFoldDB" id="A0A9D9H0J2"/>
<sequence>MKTVSISGSARQNVGKKDARDLRLQGRIPCVVYGGEEQIMFTAAEKDLIQLFNKPEVCFVDLDIDGKKIKAVPQDSQFHKVTDALLHVDFLELRDDRPIRMAVPLLTTGNAAGVLKGGKLVKRMRRLRLRALPANMPENITVDVTNLDIAQEVKVKDLCSDKYQIMEDMTAAVVLVKSTRNAQAAAAAAPAE</sequence>
<dbReference type="SUPFAM" id="SSF50715">
    <property type="entry name" value="Ribosomal protein L25-like"/>
    <property type="match status" value="1"/>
</dbReference>
<evidence type="ECO:0000259" key="6">
    <source>
        <dbReference type="Pfam" id="PF01386"/>
    </source>
</evidence>
<accession>A0A9D9H0J2</accession>
<dbReference type="Pfam" id="PF14693">
    <property type="entry name" value="Ribosomal_TL5_C"/>
    <property type="match status" value="1"/>
</dbReference>
<gene>
    <name evidence="5" type="primary">rplY</name>
    <name evidence="5" type="synonym">ctc</name>
    <name evidence="8" type="ORF">IAB08_01065</name>
</gene>
<comment type="caution">
    <text evidence="8">The sequence shown here is derived from an EMBL/GenBank/DDBJ whole genome shotgun (WGS) entry which is preliminary data.</text>
</comment>
<dbReference type="InterPro" id="IPR001021">
    <property type="entry name" value="Ribosomal_bL25_long"/>
</dbReference>
<dbReference type="GO" id="GO:0003735">
    <property type="term" value="F:structural constituent of ribosome"/>
    <property type="evidence" value="ECO:0007669"/>
    <property type="project" value="InterPro"/>
</dbReference>
<dbReference type="HAMAP" id="MF_01334">
    <property type="entry name" value="Ribosomal_bL25_CTC"/>
    <property type="match status" value="1"/>
</dbReference>